<keyword evidence="19" id="KW-1185">Reference proteome</keyword>
<accession>A0A4P8D7V8</accession>
<dbReference type="GO" id="GO:0044177">
    <property type="term" value="C:host cell Golgi apparatus"/>
    <property type="evidence" value="ECO:0007669"/>
    <property type="project" value="UniProtKB-SubCell"/>
</dbReference>
<dbReference type="InterPro" id="IPR015971">
    <property type="entry name" value="Nucleocapsid_Phlebovirus"/>
</dbReference>
<dbReference type="EMBL" id="MK330770">
    <property type="protein sequence ID" value="QCI62747.1"/>
    <property type="molecule type" value="Viral_cRNA"/>
</dbReference>
<comment type="similarity">
    <text evidence="6 17">Belongs to the phlebovirus nucleocapsid protein family.</text>
</comment>
<reference evidence="18 19" key="1">
    <citation type="submission" date="2018-12" db="EMBL/GenBank/DDBJ databases">
        <authorList>
            <person name="Hughes H.R."/>
            <person name="Russell B.J."/>
            <person name="Lambert A.J."/>
        </authorList>
    </citation>
    <scope>NUCLEOTIDE SEQUENCE [LARGE SCALE GENOMIC DNA]</scope>
    <source>
        <strain evidence="18">BeAn24262</strain>
    </source>
</reference>
<evidence type="ECO:0000256" key="12">
    <source>
        <dbReference type="ARBA" id="ARBA00022884"/>
    </source>
</evidence>
<keyword evidence="15 17" id="KW-0687">Ribonucleoprotein</keyword>
<keyword evidence="13 17" id="KW-0543">Viral nucleoprotein</keyword>
<evidence type="ECO:0000256" key="17">
    <source>
        <dbReference type="PIRNR" id="PIRNR003953"/>
    </source>
</evidence>
<evidence type="ECO:0000256" key="15">
    <source>
        <dbReference type="ARBA" id="ARBA00023274"/>
    </source>
</evidence>
<keyword evidence="10" id="KW-1040">Host Golgi apparatus</keyword>
<dbReference type="GO" id="GO:0044172">
    <property type="term" value="C:host cell endoplasmic reticulum-Golgi intermediate compartment"/>
    <property type="evidence" value="ECO:0007669"/>
    <property type="project" value="UniProtKB-SubCell"/>
</dbReference>
<keyword evidence="14" id="KW-1035">Host cytoplasm</keyword>
<name>A0A4P8D7V8_9VIRU</name>
<comment type="subcellular location">
    <subcellularLocation>
        <location evidence="1">Host Golgi apparatus</location>
    </subcellularLocation>
    <subcellularLocation>
        <location evidence="3">Host cytoplasm</location>
    </subcellularLocation>
    <subcellularLocation>
        <location evidence="5">Host endoplasmic reticulum-Golgi intermediate compartment</location>
    </subcellularLocation>
    <subcellularLocation>
        <location evidence="2">Host nucleus</location>
    </subcellularLocation>
    <subcellularLocation>
        <location evidence="4 17">Virion</location>
    </subcellularLocation>
</comment>
<keyword evidence="11 17" id="KW-0946">Virion</keyword>
<keyword evidence="9" id="KW-1048">Host nucleus</keyword>
<comment type="subunit">
    <text evidence="16">Homodimer. Homohexamer; ring-shaped, necessary to form the nucleocapsid. Homopentamers; opened pentamers in solution. Binds to viral genomic RNA. Interacts with glycoprotein Gn; this interaction allows packaging of nucleocapsids into virions.</text>
</comment>
<dbReference type="InterPro" id="IPR009522">
    <property type="entry name" value="Capsid_Phlebovir/Tenuivir"/>
</dbReference>
<proteinExistence type="inferred from homology"/>
<dbReference type="Proteomes" id="UP000500933">
    <property type="component" value="Genome"/>
</dbReference>
<evidence type="ECO:0000256" key="3">
    <source>
        <dbReference type="ARBA" id="ARBA00004192"/>
    </source>
</evidence>
<protein>
    <recommendedName>
        <fullName evidence="7 17">Nucleoprotein</fullName>
    </recommendedName>
</protein>
<dbReference type="PIRSF" id="PIRSF003953">
    <property type="entry name" value="N_PhelboV"/>
    <property type="match status" value="1"/>
</dbReference>
<evidence type="ECO:0000256" key="6">
    <source>
        <dbReference type="ARBA" id="ARBA00005299"/>
    </source>
</evidence>
<dbReference type="GO" id="GO:0003723">
    <property type="term" value="F:RNA binding"/>
    <property type="evidence" value="ECO:0007669"/>
    <property type="project" value="UniProtKB-UniRule"/>
</dbReference>
<dbReference type="Pfam" id="PF05733">
    <property type="entry name" value="Tenui_N"/>
    <property type="match status" value="1"/>
</dbReference>
<evidence type="ECO:0000256" key="2">
    <source>
        <dbReference type="ARBA" id="ARBA00004147"/>
    </source>
</evidence>
<dbReference type="GO" id="GO:0042025">
    <property type="term" value="C:host cell nucleus"/>
    <property type="evidence" value="ECO:0007669"/>
    <property type="project" value="UniProtKB-SubCell"/>
</dbReference>
<evidence type="ECO:0000256" key="7">
    <source>
        <dbReference type="ARBA" id="ARBA00014389"/>
    </source>
</evidence>
<evidence type="ECO:0000256" key="14">
    <source>
        <dbReference type="ARBA" id="ARBA00023200"/>
    </source>
</evidence>
<dbReference type="GO" id="GO:0019013">
    <property type="term" value="C:viral nucleocapsid"/>
    <property type="evidence" value="ECO:0007669"/>
    <property type="project" value="UniProtKB-UniRule"/>
</dbReference>
<evidence type="ECO:0000256" key="10">
    <source>
        <dbReference type="ARBA" id="ARBA00022812"/>
    </source>
</evidence>
<evidence type="ECO:0000256" key="8">
    <source>
        <dbReference type="ARBA" id="ARBA00022561"/>
    </source>
</evidence>
<dbReference type="RefSeq" id="YP_010086225.1">
    <property type="nucleotide sequence ID" value="NC_055422.1"/>
</dbReference>
<evidence type="ECO:0000256" key="1">
    <source>
        <dbReference type="ARBA" id="ARBA00004136"/>
    </source>
</evidence>
<dbReference type="GeneID" id="65101417"/>
<evidence type="ECO:0000256" key="13">
    <source>
        <dbReference type="ARBA" id="ARBA00023086"/>
    </source>
</evidence>
<evidence type="ECO:0000313" key="18">
    <source>
        <dbReference type="EMBL" id="QCI62747.1"/>
    </source>
</evidence>
<dbReference type="GO" id="GO:1990904">
    <property type="term" value="C:ribonucleoprotein complex"/>
    <property type="evidence" value="ECO:0007669"/>
    <property type="project" value="UniProtKB-KW"/>
</dbReference>
<keyword evidence="12 17" id="KW-0694">RNA-binding</keyword>
<dbReference type="KEGG" id="vg:65101417"/>
<evidence type="ECO:0000256" key="4">
    <source>
        <dbReference type="ARBA" id="ARBA00004328"/>
    </source>
</evidence>
<evidence type="ECO:0000256" key="9">
    <source>
        <dbReference type="ARBA" id="ARBA00022562"/>
    </source>
</evidence>
<evidence type="ECO:0000256" key="11">
    <source>
        <dbReference type="ARBA" id="ARBA00022844"/>
    </source>
</evidence>
<evidence type="ECO:0000256" key="5">
    <source>
        <dbReference type="ARBA" id="ARBA00004452"/>
    </source>
</evidence>
<evidence type="ECO:0000313" key="19">
    <source>
        <dbReference type="Proteomes" id="UP000500933"/>
    </source>
</evidence>
<keyword evidence="8 17" id="KW-0167">Capsid protein</keyword>
<sequence length="245" mass="26596">MTDYARIAVEFSGEAVNLAEIQGWVADFAYQGFDARRIVELVQQKGGATWKDDVKMMIVLCLTRGNKPTKMVEKMSPEGKVKVNRLISTYGLKSGNPGRDDITLSRVAAAFAGWTCQALNVLHPHLPVSGTTMDAISPNYPRAMMHPCFAGLVDPTIPAEYCQMIVDAMSVFLIQFSRTINKSLRGQPKEAVVESFVQPMQAAMASSFITPAERRKLMIALGIVDANGKPSANVAAAAAAYPKVI</sequence>
<evidence type="ECO:0000256" key="16">
    <source>
        <dbReference type="ARBA" id="ARBA00046628"/>
    </source>
</evidence>
<organism evidence="18 19">
    <name type="scientific">Icoaraci virus</name>
    <dbReference type="NCBI Taxonomy" id="426790"/>
    <lineage>
        <taxon>Viruses</taxon>
        <taxon>Riboviria</taxon>
        <taxon>Orthornavirae</taxon>
        <taxon>Negarnaviricota</taxon>
        <taxon>Polyploviricotina</taxon>
        <taxon>Bunyaviricetes</taxon>
        <taxon>Hareavirales</taxon>
        <taxon>Phenuiviridae</taxon>
        <taxon>Phlebovirus</taxon>
        <taxon>Phlebovirus icoaraciense</taxon>
    </lineage>
</organism>